<sequence>MLLFRRVLAGTNEIFCNPYPYYILIMADRKHSGIVFDIAGENRT</sequence>
<accession>A0A0C5CN48</accession>
<reference evidence="1" key="1">
    <citation type="submission" date="2015-01" db="EMBL/GenBank/DDBJ databases">
        <title>Comparative genome analysis of Bacillus coagulans HM-08, Clostridium butyricum HM-68, Bacillus subtilis HM-66 and Bacillus licheniformis BL-09.</title>
        <authorList>
            <person name="Zhang H."/>
        </authorList>
    </citation>
    <scope>NUCLEOTIDE SEQUENCE [LARGE SCALE GENOMIC DNA]</scope>
    <source>
        <strain evidence="1">HM-08</strain>
    </source>
</reference>
<dbReference type="Proteomes" id="UP000032024">
    <property type="component" value="Chromosome"/>
</dbReference>
<name>A0A0C5CN48_HEYCO</name>
<dbReference type="AlphaFoldDB" id="A0A0C5CN48"/>
<evidence type="ECO:0000313" key="1">
    <source>
        <dbReference type="EMBL" id="AJO22757.1"/>
    </source>
</evidence>
<organism evidence="2 4">
    <name type="scientific">Heyndrickxia coagulans</name>
    <name type="common">Weizmannia coagulans</name>
    <dbReference type="NCBI Taxonomy" id="1398"/>
    <lineage>
        <taxon>Bacteria</taxon>
        <taxon>Bacillati</taxon>
        <taxon>Bacillota</taxon>
        <taxon>Bacilli</taxon>
        <taxon>Bacillales</taxon>
        <taxon>Bacillaceae</taxon>
        <taxon>Heyndrickxia</taxon>
    </lineage>
</organism>
<proteinExistence type="predicted"/>
<dbReference type="Proteomes" id="UP000070376">
    <property type="component" value="Unassembled WGS sequence"/>
</dbReference>
<keyword evidence="3" id="KW-1185">Reference proteome</keyword>
<protein>
    <submittedName>
        <fullName evidence="2">Uncharacterized protein</fullName>
    </submittedName>
</protein>
<dbReference type="STRING" id="1398.AB434_3322"/>
<gene>
    <name evidence="2" type="ORF">HMPREF3213_02605</name>
    <name evidence="1" type="ORF">SB48_HM08orf03108</name>
</gene>
<dbReference type="PATRIC" id="fig|1398.18.peg.1963"/>
<reference evidence="2" key="4">
    <citation type="submission" date="2016-01" db="EMBL/GenBank/DDBJ databases">
        <authorList>
            <person name="Oliw E.H."/>
        </authorList>
    </citation>
    <scope>NUCLEOTIDE SEQUENCE [LARGE SCALE GENOMIC DNA]</scope>
    <source>
        <strain evidence="2">GED7749B</strain>
    </source>
</reference>
<dbReference type="EMBL" id="CP010525">
    <property type="protein sequence ID" value="AJO22757.1"/>
    <property type="molecule type" value="Genomic_DNA"/>
</dbReference>
<dbReference type="EMBL" id="LRPN01000116">
    <property type="protein sequence ID" value="KWZ79501.1"/>
    <property type="molecule type" value="Genomic_DNA"/>
</dbReference>
<reference evidence="3" key="2">
    <citation type="submission" date="2015-01" db="EMBL/GenBank/DDBJ databases">
        <title>Comparative genome analysis of Bacillus coagulans HM-08, Clostridium butyricum HM-68, Bacillus subtilis HM-66 and Bacillus paralicheniformis BL-09.</title>
        <authorList>
            <person name="Zhang H."/>
        </authorList>
    </citation>
    <scope>NUCLEOTIDE SEQUENCE [LARGE SCALE GENOMIC DNA]</scope>
    <source>
        <strain evidence="3">HM-08</strain>
    </source>
</reference>
<evidence type="ECO:0000313" key="4">
    <source>
        <dbReference type="Proteomes" id="UP000070376"/>
    </source>
</evidence>
<evidence type="ECO:0000313" key="3">
    <source>
        <dbReference type="Proteomes" id="UP000032024"/>
    </source>
</evidence>
<evidence type="ECO:0000313" key="2">
    <source>
        <dbReference type="EMBL" id="KWZ79501.1"/>
    </source>
</evidence>
<reference evidence="4" key="3">
    <citation type="submission" date="2016-01" db="EMBL/GenBank/DDBJ databases">
        <authorList>
            <person name="Mitreva M."/>
            <person name="Pepin K.H."/>
            <person name="Mihindukulasuriya K.A."/>
            <person name="Fulton R."/>
            <person name="Fronick C."/>
            <person name="O'Laughlin M."/>
            <person name="Miner T."/>
            <person name="Herter B."/>
            <person name="Rosa B.A."/>
            <person name="Cordes M."/>
            <person name="Tomlinson C."/>
            <person name="Wollam A."/>
            <person name="Palsikar V.B."/>
            <person name="Mardis E.R."/>
            <person name="Wilson R.K."/>
        </authorList>
    </citation>
    <scope>NUCLEOTIDE SEQUENCE [LARGE SCALE GENOMIC DNA]</scope>
    <source>
        <strain evidence="4">GED7749B</strain>
    </source>
</reference>